<proteinExistence type="predicted"/>
<dbReference type="AlphaFoldDB" id="A0A9W8N9U2"/>
<dbReference type="GO" id="GO:0016787">
    <property type="term" value="F:hydrolase activity"/>
    <property type="evidence" value="ECO:0007669"/>
    <property type="project" value="UniProtKB-KW"/>
</dbReference>
<protein>
    <recommendedName>
        <fullName evidence="2">Alpha/beta hydrolase fold-3 domain-containing protein</fullName>
    </recommendedName>
</protein>
<dbReference type="InterPro" id="IPR050300">
    <property type="entry name" value="GDXG_lipolytic_enzyme"/>
</dbReference>
<sequence length="449" mass="50895">MPPNSTQEIHTSGGLKTEKMMQQLGLKISKHAVCRVYRWMTFLAPQCMTMATPDEISYLERPLNPYIAEYDPELRSRSDSETQHWYDMEKSGVIKRADWRSQRERRDMTAPTDEYVQEKYGLHCETRRIPRDVSCRGADYPVLIDAKVIADKINVIITYKETVKGAKAGSLPCIFYVHGGNRYGGTPYSGLFERAKEWATLFNAIVVSVDYRLSPNFLDESPTGEEPTNDCFDALVWTCRQLGADEDPILKYGNRDKIILFGTSAGGGSASTVLKWCHERRQGSDGKFGDLFGLLLEAPQLDDRCSTPSHERFKNGNMFTSRDAIEGWKASLSIRKGTEKVSIFESPARASVADVRGFPPTYIDVATVEPFRDEAINFRNTLRSAHVEVEMNIWEGGFHGFFTAEPNALVSRLCNVSKLKWLCQRLGVQNKGVDDEYEEAREAYDARRK</sequence>
<dbReference type="Pfam" id="PF07859">
    <property type="entry name" value="Abhydrolase_3"/>
    <property type="match status" value="1"/>
</dbReference>
<feature type="domain" description="Alpha/beta hydrolase fold-3" evidence="2">
    <location>
        <begin position="174"/>
        <end position="402"/>
    </location>
</feature>
<dbReference type="Gene3D" id="3.40.50.1820">
    <property type="entry name" value="alpha/beta hydrolase"/>
    <property type="match status" value="1"/>
</dbReference>
<dbReference type="PANTHER" id="PTHR48081:SF8">
    <property type="entry name" value="ALPHA_BETA HYDROLASE FOLD-3 DOMAIN-CONTAINING PROTEIN-RELATED"/>
    <property type="match status" value="1"/>
</dbReference>
<dbReference type="InterPro" id="IPR029058">
    <property type="entry name" value="AB_hydrolase_fold"/>
</dbReference>
<organism evidence="3 4">
    <name type="scientific">Xylaria arbuscula</name>
    <dbReference type="NCBI Taxonomy" id="114810"/>
    <lineage>
        <taxon>Eukaryota</taxon>
        <taxon>Fungi</taxon>
        <taxon>Dikarya</taxon>
        <taxon>Ascomycota</taxon>
        <taxon>Pezizomycotina</taxon>
        <taxon>Sordariomycetes</taxon>
        <taxon>Xylariomycetidae</taxon>
        <taxon>Xylariales</taxon>
        <taxon>Xylariaceae</taxon>
        <taxon>Xylaria</taxon>
    </lineage>
</organism>
<gene>
    <name evidence="3" type="ORF">NPX13_g7885</name>
</gene>
<dbReference type="SUPFAM" id="SSF53474">
    <property type="entry name" value="alpha/beta-Hydrolases"/>
    <property type="match status" value="1"/>
</dbReference>
<evidence type="ECO:0000313" key="3">
    <source>
        <dbReference type="EMBL" id="KAJ3564320.1"/>
    </source>
</evidence>
<reference evidence="3" key="1">
    <citation type="submission" date="2022-07" db="EMBL/GenBank/DDBJ databases">
        <title>Genome Sequence of Xylaria arbuscula.</title>
        <authorList>
            <person name="Buettner E."/>
        </authorList>
    </citation>
    <scope>NUCLEOTIDE SEQUENCE</scope>
    <source>
        <strain evidence="3">VT107</strain>
    </source>
</reference>
<dbReference type="EMBL" id="JANPWZ010001631">
    <property type="protein sequence ID" value="KAJ3564320.1"/>
    <property type="molecule type" value="Genomic_DNA"/>
</dbReference>
<dbReference type="PANTHER" id="PTHR48081">
    <property type="entry name" value="AB HYDROLASE SUPERFAMILY PROTEIN C4A8.06C"/>
    <property type="match status" value="1"/>
</dbReference>
<keyword evidence="4" id="KW-1185">Reference proteome</keyword>
<dbReference type="VEuPathDB" id="FungiDB:F4678DRAFT_483471"/>
<keyword evidence="1" id="KW-0378">Hydrolase</keyword>
<name>A0A9W8N9U2_9PEZI</name>
<accession>A0A9W8N9U2</accession>
<evidence type="ECO:0000256" key="1">
    <source>
        <dbReference type="ARBA" id="ARBA00022801"/>
    </source>
</evidence>
<evidence type="ECO:0000259" key="2">
    <source>
        <dbReference type="Pfam" id="PF07859"/>
    </source>
</evidence>
<comment type="caution">
    <text evidence="3">The sequence shown here is derived from an EMBL/GenBank/DDBJ whole genome shotgun (WGS) entry which is preliminary data.</text>
</comment>
<dbReference type="Proteomes" id="UP001148614">
    <property type="component" value="Unassembled WGS sequence"/>
</dbReference>
<dbReference type="InterPro" id="IPR013094">
    <property type="entry name" value="AB_hydrolase_3"/>
</dbReference>
<evidence type="ECO:0000313" key="4">
    <source>
        <dbReference type="Proteomes" id="UP001148614"/>
    </source>
</evidence>